<dbReference type="Proteomes" id="UP000014254">
    <property type="component" value="Unassembled WGS sequence"/>
</dbReference>
<dbReference type="OrthoDB" id="2288827at2759"/>
<dbReference type="AlphaFoldDB" id="S2KEA8"/>
<evidence type="ECO:0000313" key="2">
    <source>
        <dbReference type="Proteomes" id="UP000014254"/>
    </source>
</evidence>
<sequence>MLPTSTEQPRRLAVHFSIFECGNIAKLDGYVSNHGFTKIYNSWCLQRGGFKENFLLLDASVYNMLHVIYRNACKHTMDRLCTDASLELQMVCYAWHGVERKFVAMDGRFYWKRHHDRNKNKLAVEEGIFAPFAEVKNFVALAKEVERFSDETECMLQEPDSEFKAGNDHKRQIGNRFGECSVFSLINCARHGIVERVFDIFGGEGRKYALAAVNHVVDRLATTGEKLAVMHDIVCQ</sequence>
<protein>
    <submittedName>
        <fullName evidence="1">Uncharacterized protein</fullName>
    </submittedName>
</protein>
<name>S2KEA8_MUCC1</name>
<gene>
    <name evidence="1" type="ORF">HMPREF1544_02444</name>
</gene>
<dbReference type="InParanoid" id="S2KEA8"/>
<dbReference type="STRING" id="1220926.S2KEA8"/>
<dbReference type="Pfam" id="PF18758">
    <property type="entry name" value="KDZ"/>
    <property type="match status" value="1"/>
</dbReference>
<proteinExistence type="predicted"/>
<reference evidence="2" key="1">
    <citation type="submission" date="2013-05" db="EMBL/GenBank/DDBJ databases">
        <title>The Genome sequence of Mucor circinelloides f. circinelloides 1006PhL.</title>
        <authorList>
            <consortium name="The Broad Institute Genomics Platform"/>
            <person name="Cuomo C."/>
            <person name="Earl A."/>
            <person name="Findley K."/>
            <person name="Lee S.C."/>
            <person name="Walker B."/>
            <person name="Young S."/>
            <person name="Zeng Q."/>
            <person name="Gargeya S."/>
            <person name="Fitzgerald M."/>
            <person name="Haas B."/>
            <person name="Abouelleil A."/>
            <person name="Allen A.W."/>
            <person name="Alvarado L."/>
            <person name="Arachchi H.M."/>
            <person name="Berlin A.M."/>
            <person name="Chapman S.B."/>
            <person name="Gainer-Dewar J."/>
            <person name="Goldberg J."/>
            <person name="Griggs A."/>
            <person name="Gujja S."/>
            <person name="Hansen M."/>
            <person name="Howarth C."/>
            <person name="Imamovic A."/>
            <person name="Ireland A."/>
            <person name="Larimer J."/>
            <person name="McCowan C."/>
            <person name="Murphy C."/>
            <person name="Pearson M."/>
            <person name="Poon T.W."/>
            <person name="Priest M."/>
            <person name="Roberts A."/>
            <person name="Saif S."/>
            <person name="Shea T."/>
            <person name="Sisk P."/>
            <person name="Sykes S."/>
            <person name="Wortman J."/>
            <person name="Nusbaum C."/>
            <person name="Birren B."/>
        </authorList>
    </citation>
    <scope>NUCLEOTIDE SEQUENCE [LARGE SCALE GENOMIC DNA]</scope>
    <source>
        <strain evidence="2">1006PhL</strain>
    </source>
</reference>
<keyword evidence="2" id="KW-1185">Reference proteome</keyword>
<dbReference type="VEuPathDB" id="FungiDB:HMPREF1544_02444"/>
<dbReference type="InterPro" id="IPR040521">
    <property type="entry name" value="KDZ"/>
</dbReference>
<evidence type="ECO:0000313" key="1">
    <source>
        <dbReference type="EMBL" id="EPB90700.1"/>
    </source>
</evidence>
<accession>S2KEA8</accession>
<dbReference type="EMBL" id="KE123917">
    <property type="protein sequence ID" value="EPB90700.1"/>
    <property type="molecule type" value="Genomic_DNA"/>
</dbReference>
<organism evidence="1 2">
    <name type="scientific">Mucor circinelloides f. circinelloides (strain 1006PhL)</name>
    <name type="common">Mucormycosis agent</name>
    <name type="synonym">Calyptromyces circinelloides</name>
    <dbReference type="NCBI Taxonomy" id="1220926"/>
    <lineage>
        <taxon>Eukaryota</taxon>
        <taxon>Fungi</taxon>
        <taxon>Fungi incertae sedis</taxon>
        <taxon>Mucoromycota</taxon>
        <taxon>Mucoromycotina</taxon>
        <taxon>Mucoromycetes</taxon>
        <taxon>Mucorales</taxon>
        <taxon>Mucorineae</taxon>
        <taxon>Mucoraceae</taxon>
        <taxon>Mucor</taxon>
    </lineage>
</organism>